<comment type="caution">
    <text evidence="2">The sequence shown here is derived from an EMBL/GenBank/DDBJ whole genome shotgun (WGS) entry which is preliminary data.</text>
</comment>
<keyword evidence="3" id="KW-1185">Reference proteome</keyword>
<protein>
    <submittedName>
        <fullName evidence="2">Uncharacterized protein</fullName>
    </submittedName>
</protein>
<organism evidence="2 3">
    <name type="scientific">Maritimibacter alkaliphilus HTCC2654</name>
    <dbReference type="NCBI Taxonomy" id="314271"/>
    <lineage>
        <taxon>Bacteria</taxon>
        <taxon>Pseudomonadati</taxon>
        <taxon>Pseudomonadota</taxon>
        <taxon>Alphaproteobacteria</taxon>
        <taxon>Rhodobacterales</taxon>
        <taxon>Roseobacteraceae</taxon>
        <taxon>Maritimibacter</taxon>
    </lineage>
</organism>
<dbReference type="AlphaFoldDB" id="A3VHB0"/>
<feature type="region of interest" description="Disordered" evidence="1">
    <location>
        <begin position="1"/>
        <end position="26"/>
    </location>
</feature>
<name>A3VHB0_9RHOB</name>
<evidence type="ECO:0000313" key="3">
    <source>
        <dbReference type="Proteomes" id="UP000002931"/>
    </source>
</evidence>
<evidence type="ECO:0000256" key="1">
    <source>
        <dbReference type="SAM" id="MobiDB-lite"/>
    </source>
</evidence>
<reference evidence="2 3" key="1">
    <citation type="journal article" date="2010" name="J. Bacteriol.">
        <title>Genome sequences of Pelagibaca bermudensis HTCC2601T and Maritimibacter alkaliphilus HTCC2654T, the type strains of two marine Roseobacter genera.</title>
        <authorList>
            <person name="Thrash J.C."/>
            <person name="Cho J.C."/>
            <person name="Ferriera S."/>
            <person name="Johnson J."/>
            <person name="Vergin K.L."/>
            <person name="Giovannoni S.J."/>
        </authorList>
    </citation>
    <scope>NUCLEOTIDE SEQUENCE [LARGE SCALE GENOMIC DNA]</scope>
    <source>
        <strain evidence="2 3">HTCC2654</strain>
    </source>
</reference>
<gene>
    <name evidence="2" type="ORF">RB2654_15305</name>
</gene>
<evidence type="ECO:0000313" key="2">
    <source>
        <dbReference type="EMBL" id="EAQ12665.1"/>
    </source>
</evidence>
<dbReference type="HOGENOM" id="CLU_3416851_0_0_5"/>
<dbReference type="EMBL" id="AAMT01000008">
    <property type="protein sequence ID" value="EAQ12665.1"/>
    <property type="molecule type" value="Genomic_DNA"/>
</dbReference>
<proteinExistence type="predicted"/>
<accession>A3VHB0</accession>
<sequence length="26" mass="2658">MMTRSASSTYSAPSIASGERRPVASG</sequence>
<dbReference type="Proteomes" id="UP000002931">
    <property type="component" value="Unassembled WGS sequence"/>
</dbReference>
<feature type="compositionally biased region" description="Polar residues" evidence="1">
    <location>
        <begin position="1"/>
        <end position="14"/>
    </location>
</feature>